<reference evidence="1 2" key="1">
    <citation type="journal article" date="2023" name="J. Hered.">
        <title>Chromosome-level genome of the wood stork (Mycteria americana) provides insight into avian chromosome evolution.</title>
        <authorList>
            <person name="Flamio R. Jr."/>
            <person name="Ramstad K.M."/>
        </authorList>
    </citation>
    <scope>NUCLEOTIDE SEQUENCE [LARGE SCALE GENOMIC DNA]</scope>
    <source>
        <strain evidence="1">JAX WOST 10</strain>
    </source>
</reference>
<evidence type="ECO:0000313" key="2">
    <source>
        <dbReference type="Proteomes" id="UP001333110"/>
    </source>
</evidence>
<dbReference type="EMBL" id="JAUNZN010000003">
    <property type="protein sequence ID" value="KAK4823969.1"/>
    <property type="molecule type" value="Genomic_DNA"/>
</dbReference>
<gene>
    <name evidence="1" type="ORF">QYF61_008355</name>
</gene>
<evidence type="ECO:0000313" key="1">
    <source>
        <dbReference type="EMBL" id="KAK4823969.1"/>
    </source>
</evidence>
<sequence length="232" mass="27584">MASRSREVILPLYSAPVRPHLEYCNQLWSPQYKADMDLLEQVQRRATKIIKGMEHLSSLQLHYIRNANCILCFHKEKCGQQVEEVNFPLYVSLMTPHLEYCIQLCHSQHKTWTCWSRATKIIRGLEHLSCEERLRELGLFSLEKKRLWGNLIVAFQYLKEACKKDGERLFTKALTRGKSFKPKESTFRLDIRRKYFKMRVVRQWNRLPSKVMDASSLEMFKVRFDRALSNLI</sequence>
<name>A0AAN7RX87_MYCAM</name>
<dbReference type="AlphaFoldDB" id="A0AAN7RX87"/>
<comment type="caution">
    <text evidence="1">The sequence shown here is derived from an EMBL/GenBank/DDBJ whole genome shotgun (WGS) entry which is preliminary data.</text>
</comment>
<proteinExistence type="predicted"/>
<accession>A0AAN7RX87</accession>
<organism evidence="1 2">
    <name type="scientific">Mycteria americana</name>
    <name type="common">Wood stork</name>
    <dbReference type="NCBI Taxonomy" id="33587"/>
    <lineage>
        <taxon>Eukaryota</taxon>
        <taxon>Metazoa</taxon>
        <taxon>Chordata</taxon>
        <taxon>Craniata</taxon>
        <taxon>Vertebrata</taxon>
        <taxon>Euteleostomi</taxon>
        <taxon>Archelosauria</taxon>
        <taxon>Archosauria</taxon>
        <taxon>Dinosauria</taxon>
        <taxon>Saurischia</taxon>
        <taxon>Theropoda</taxon>
        <taxon>Coelurosauria</taxon>
        <taxon>Aves</taxon>
        <taxon>Neognathae</taxon>
        <taxon>Neoaves</taxon>
        <taxon>Aequornithes</taxon>
        <taxon>Ciconiiformes</taxon>
        <taxon>Ciconiidae</taxon>
        <taxon>Mycteria</taxon>
    </lineage>
</organism>
<keyword evidence="2" id="KW-1185">Reference proteome</keyword>
<dbReference type="PANTHER" id="PTHR33332">
    <property type="entry name" value="REVERSE TRANSCRIPTASE DOMAIN-CONTAINING PROTEIN"/>
    <property type="match status" value="1"/>
</dbReference>
<dbReference type="Proteomes" id="UP001333110">
    <property type="component" value="Unassembled WGS sequence"/>
</dbReference>
<protein>
    <submittedName>
        <fullName evidence="1">Uncharacterized protein</fullName>
    </submittedName>
</protein>